<keyword evidence="2" id="KW-1185">Reference proteome</keyword>
<comment type="caution">
    <text evidence="1">The sequence shown here is derived from an EMBL/GenBank/DDBJ whole genome shotgun (WGS) entry which is preliminary data.</text>
</comment>
<gene>
    <name evidence="1" type="ORF">ACH5RR_015904</name>
</gene>
<organism evidence="1 2">
    <name type="scientific">Cinchona calisaya</name>
    <dbReference type="NCBI Taxonomy" id="153742"/>
    <lineage>
        <taxon>Eukaryota</taxon>
        <taxon>Viridiplantae</taxon>
        <taxon>Streptophyta</taxon>
        <taxon>Embryophyta</taxon>
        <taxon>Tracheophyta</taxon>
        <taxon>Spermatophyta</taxon>
        <taxon>Magnoliopsida</taxon>
        <taxon>eudicotyledons</taxon>
        <taxon>Gunneridae</taxon>
        <taxon>Pentapetalae</taxon>
        <taxon>asterids</taxon>
        <taxon>lamiids</taxon>
        <taxon>Gentianales</taxon>
        <taxon>Rubiaceae</taxon>
        <taxon>Cinchonoideae</taxon>
        <taxon>Cinchoneae</taxon>
        <taxon>Cinchona</taxon>
    </lineage>
</organism>
<protein>
    <submittedName>
        <fullName evidence="1">Uncharacterized protein</fullName>
    </submittedName>
</protein>
<evidence type="ECO:0000313" key="1">
    <source>
        <dbReference type="EMBL" id="KAL3523070.1"/>
    </source>
</evidence>
<reference evidence="1 2" key="1">
    <citation type="submission" date="2024-11" db="EMBL/GenBank/DDBJ databases">
        <title>A near-complete genome assembly of Cinchona calisaya.</title>
        <authorList>
            <person name="Lian D.C."/>
            <person name="Zhao X.W."/>
            <person name="Wei L."/>
        </authorList>
    </citation>
    <scope>NUCLEOTIDE SEQUENCE [LARGE SCALE GENOMIC DNA]</scope>
    <source>
        <tissue evidence="1">Nenye</tissue>
    </source>
</reference>
<name>A0ABD2ZUD9_9GENT</name>
<accession>A0ABD2ZUD9</accession>
<dbReference type="Proteomes" id="UP001630127">
    <property type="component" value="Unassembled WGS sequence"/>
</dbReference>
<dbReference type="EMBL" id="JBJUIK010000007">
    <property type="protein sequence ID" value="KAL3523070.1"/>
    <property type="molecule type" value="Genomic_DNA"/>
</dbReference>
<sequence length="74" mass="8189">MRLCLGSFSNGDPRAELSTTTQTKLAFRKLLQQQCSNTCAQDTWPFDFDDCCPPKYCTVDCLNASVCAQFPGCP</sequence>
<evidence type="ECO:0000313" key="2">
    <source>
        <dbReference type="Proteomes" id="UP001630127"/>
    </source>
</evidence>
<dbReference type="AlphaFoldDB" id="A0ABD2ZUD9"/>
<proteinExistence type="predicted"/>